<dbReference type="InterPro" id="IPR020568">
    <property type="entry name" value="Ribosomal_Su5_D2-typ_SF"/>
</dbReference>
<accession>A0A3R9ZZ94</accession>
<evidence type="ECO:0000313" key="2">
    <source>
        <dbReference type="EMBL" id="RTE01387.1"/>
    </source>
</evidence>
<dbReference type="GO" id="GO:0006508">
    <property type="term" value="P:proteolysis"/>
    <property type="evidence" value="ECO:0007669"/>
    <property type="project" value="InterPro"/>
</dbReference>
<dbReference type="Pfam" id="PF05362">
    <property type="entry name" value="Lon_C"/>
    <property type="match status" value="1"/>
</dbReference>
<gene>
    <name evidence="2" type="ORF">EJQ19_31000</name>
</gene>
<dbReference type="Gene3D" id="2.30.42.10">
    <property type="match status" value="1"/>
</dbReference>
<feature type="domain" description="PDZ" evidence="1">
    <location>
        <begin position="71"/>
        <end position="158"/>
    </location>
</feature>
<dbReference type="InterPro" id="IPR036034">
    <property type="entry name" value="PDZ_sf"/>
</dbReference>
<dbReference type="SMART" id="SM00228">
    <property type="entry name" value="PDZ"/>
    <property type="match status" value="1"/>
</dbReference>
<dbReference type="PROSITE" id="PS50106">
    <property type="entry name" value="PDZ"/>
    <property type="match status" value="1"/>
</dbReference>
<comment type="caution">
    <text evidence="2">The sequence shown here is derived from an EMBL/GenBank/DDBJ whole genome shotgun (WGS) entry which is preliminary data.</text>
</comment>
<dbReference type="Proteomes" id="UP000276128">
    <property type="component" value="Unassembled WGS sequence"/>
</dbReference>
<dbReference type="InterPro" id="IPR008269">
    <property type="entry name" value="Lon_proteolytic"/>
</dbReference>
<proteinExistence type="predicted"/>
<name>A0A3R9ZZ94_9BACL</name>
<dbReference type="SUPFAM" id="SSF54211">
    <property type="entry name" value="Ribosomal protein S5 domain 2-like"/>
    <property type="match status" value="1"/>
</dbReference>
<dbReference type="GO" id="GO:0004176">
    <property type="term" value="F:ATP-dependent peptidase activity"/>
    <property type="evidence" value="ECO:0007669"/>
    <property type="project" value="InterPro"/>
</dbReference>
<dbReference type="RefSeq" id="WP_126145074.1">
    <property type="nucleotide sequence ID" value="NZ_RXHU01000136.1"/>
</dbReference>
<dbReference type="AlphaFoldDB" id="A0A3R9ZZ94"/>
<feature type="non-terminal residue" evidence="2">
    <location>
        <position position="1"/>
    </location>
</feature>
<dbReference type="InterPro" id="IPR014721">
    <property type="entry name" value="Ribsml_uS5_D2-typ_fold_subgr"/>
</dbReference>
<dbReference type="SUPFAM" id="SSF50156">
    <property type="entry name" value="PDZ domain-like"/>
    <property type="match status" value="1"/>
</dbReference>
<dbReference type="Pfam" id="PF13180">
    <property type="entry name" value="PDZ_2"/>
    <property type="match status" value="1"/>
</dbReference>
<reference evidence="2 3" key="1">
    <citation type="submission" date="2018-12" db="EMBL/GenBank/DDBJ databases">
        <title>Bacillus ochoae sp. nov., Paenibacillus whitsoniae sp. nov., Paenibacillus spiritus sp. nov. Isolated from the Mars Exploration Rover during spacecraft assembly.</title>
        <authorList>
            <person name="Seuylemezian A."/>
            <person name="Vaishampayan P."/>
        </authorList>
    </citation>
    <scope>NUCLEOTIDE SEQUENCE [LARGE SCALE GENOMIC DNA]</scope>
    <source>
        <strain evidence="2 3">MER 54</strain>
    </source>
</reference>
<evidence type="ECO:0000313" key="3">
    <source>
        <dbReference type="Proteomes" id="UP000276128"/>
    </source>
</evidence>
<sequence>DVYKRQTYPGLTLPMNRYAKAGGGETHGQITGVLVFERPAFPIDWVYAKLFKDYSFEIENLGMSISEYNQEVRTEKEDANAAGSAIAFQKVGLGRGITSQGVRITAILKDSQANEVLRPGDVIVSLGGKGIRTVEELSVQMKGVQPGQPVSLTVQRDGASRELSVKTRPSGDDPNRASIGILIANQLHYDIPDTVQYHDYFLHEGGPSHGAMLALTLIDQLTPCGVTYGRHVAGTGTIEPDGSVGAVGGLEQKAYTISRTDADVFFVPESNEADARKGAPALNIVPVRTLDDILNWLKAHPQPGYEAACR</sequence>
<dbReference type="OrthoDB" id="2195098at2"/>
<organism evidence="2 3">
    <name type="scientific">Paenibacillus whitsoniae</name>
    <dbReference type="NCBI Taxonomy" id="2496558"/>
    <lineage>
        <taxon>Bacteria</taxon>
        <taxon>Bacillati</taxon>
        <taxon>Bacillota</taxon>
        <taxon>Bacilli</taxon>
        <taxon>Bacillales</taxon>
        <taxon>Paenibacillaceae</taxon>
        <taxon>Paenibacillus</taxon>
    </lineage>
</organism>
<dbReference type="EMBL" id="RXHU01000136">
    <property type="protein sequence ID" value="RTE01387.1"/>
    <property type="molecule type" value="Genomic_DNA"/>
</dbReference>
<dbReference type="Gene3D" id="3.30.230.10">
    <property type="match status" value="1"/>
</dbReference>
<evidence type="ECO:0000259" key="1">
    <source>
        <dbReference type="PROSITE" id="PS50106"/>
    </source>
</evidence>
<dbReference type="InterPro" id="IPR001478">
    <property type="entry name" value="PDZ"/>
</dbReference>
<protein>
    <submittedName>
        <fullName evidence="2">PDZ domain-containing protein</fullName>
    </submittedName>
</protein>
<dbReference type="GO" id="GO:0004252">
    <property type="term" value="F:serine-type endopeptidase activity"/>
    <property type="evidence" value="ECO:0007669"/>
    <property type="project" value="InterPro"/>
</dbReference>
<keyword evidence="3" id="KW-1185">Reference proteome</keyword>